<keyword evidence="2" id="KW-1185">Reference proteome</keyword>
<sequence length="254" mass="28065">MSRISPLSFAHLIANFSNPVSFPYCHPIRRLALATAQELSVASTPASNIRPWIHPSDVQSLRSQATYSSELPMFTAMDHSVQMFPPELSFVSVKLTLIVGWVVEGDGAMDKYEKQVVRSDLIPHLCISCPSYVPYPSYASPASDSDLDADTEDGDTESSMYVFRRHEIDAQRLLITLVNEAKRLWKLCDLGSASDASENDYLASRFYRPPEKLSMFTATGPFSANVPSAAPKVSETKSGSLAVREVALEIRLLE</sequence>
<dbReference type="EMBL" id="JADNRY010000131">
    <property type="protein sequence ID" value="KAF9064082.1"/>
    <property type="molecule type" value="Genomic_DNA"/>
</dbReference>
<protein>
    <submittedName>
        <fullName evidence="1">Uncharacterized protein</fullName>
    </submittedName>
</protein>
<gene>
    <name evidence="1" type="ORF">BDP27DRAFT_1426203</name>
</gene>
<proteinExistence type="predicted"/>
<comment type="caution">
    <text evidence="1">The sequence shown here is derived from an EMBL/GenBank/DDBJ whole genome shotgun (WGS) entry which is preliminary data.</text>
</comment>
<accession>A0A9P5U301</accession>
<dbReference type="Proteomes" id="UP000772434">
    <property type="component" value="Unassembled WGS sequence"/>
</dbReference>
<dbReference type="AlphaFoldDB" id="A0A9P5U301"/>
<name>A0A9P5U301_9AGAR</name>
<reference evidence="1" key="1">
    <citation type="submission" date="2020-11" db="EMBL/GenBank/DDBJ databases">
        <authorList>
            <consortium name="DOE Joint Genome Institute"/>
            <person name="Ahrendt S."/>
            <person name="Riley R."/>
            <person name="Andreopoulos W."/>
            <person name="Labutti K."/>
            <person name="Pangilinan J."/>
            <person name="Ruiz-Duenas F.J."/>
            <person name="Barrasa J.M."/>
            <person name="Sanchez-Garcia M."/>
            <person name="Camarero S."/>
            <person name="Miyauchi S."/>
            <person name="Serrano A."/>
            <person name="Linde D."/>
            <person name="Babiker R."/>
            <person name="Drula E."/>
            <person name="Ayuso-Fernandez I."/>
            <person name="Pacheco R."/>
            <person name="Padilla G."/>
            <person name="Ferreira P."/>
            <person name="Barriuso J."/>
            <person name="Kellner H."/>
            <person name="Castanera R."/>
            <person name="Alfaro M."/>
            <person name="Ramirez L."/>
            <person name="Pisabarro A.G."/>
            <person name="Kuo A."/>
            <person name="Tritt A."/>
            <person name="Lipzen A."/>
            <person name="He G."/>
            <person name="Yan M."/>
            <person name="Ng V."/>
            <person name="Cullen D."/>
            <person name="Martin F."/>
            <person name="Rosso M.-N."/>
            <person name="Henrissat B."/>
            <person name="Hibbett D."/>
            <person name="Martinez A.T."/>
            <person name="Grigoriev I.V."/>
        </authorList>
    </citation>
    <scope>NUCLEOTIDE SEQUENCE</scope>
    <source>
        <strain evidence="1">AH 40177</strain>
    </source>
</reference>
<evidence type="ECO:0000313" key="2">
    <source>
        <dbReference type="Proteomes" id="UP000772434"/>
    </source>
</evidence>
<evidence type="ECO:0000313" key="1">
    <source>
        <dbReference type="EMBL" id="KAF9064082.1"/>
    </source>
</evidence>
<organism evidence="1 2">
    <name type="scientific">Rhodocollybia butyracea</name>
    <dbReference type="NCBI Taxonomy" id="206335"/>
    <lineage>
        <taxon>Eukaryota</taxon>
        <taxon>Fungi</taxon>
        <taxon>Dikarya</taxon>
        <taxon>Basidiomycota</taxon>
        <taxon>Agaricomycotina</taxon>
        <taxon>Agaricomycetes</taxon>
        <taxon>Agaricomycetidae</taxon>
        <taxon>Agaricales</taxon>
        <taxon>Marasmiineae</taxon>
        <taxon>Omphalotaceae</taxon>
        <taxon>Rhodocollybia</taxon>
    </lineage>
</organism>